<dbReference type="InterPro" id="IPR015797">
    <property type="entry name" value="NUDIX_hydrolase-like_dom_sf"/>
</dbReference>
<name>A0A0C2X5I2_AMAMK</name>
<dbReference type="CDD" id="cd04661">
    <property type="entry name" value="NUDIX_MRP_L46"/>
    <property type="match status" value="1"/>
</dbReference>
<sequence>MICGNKFARCFKQQLDQAASTKMSAAARLGRRTLATVASPRPLITTAVILNRSPILTRSPSLFERAYYAYQARIRRALHNPFPYDFYFKQGSLLEKRFIQEERKRERRAFGPSFGAQEDVSEEERAATKAALDTLAQQEGEGEDLLPRVHPSDSNRDYQSLDRKGRRNIYLLLQTLESGRDVWRFPRGTLQKEELLHEAAQRDLQTECGEYMDSWIVSRKPVGVYKPTVSNGSPEELTFFFKAHIMAGQCRPQGESVKDFAWLTKQEVESRVDGKYWSGIRDMLSDY</sequence>
<dbReference type="STRING" id="946122.A0A0C2X5I2"/>
<protein>
    <recommendedName>
        <fullName evidence="7">Large ribosomal subunit protein mL46</fullName>
    </recommendedName>
</protein>
<keyword evidence="5" id="KW-0496">Mitochondrion</keyword>
<comment type="similarity">
    <text evidence="2">Belongs to the mitochondrion-specific ribosomal protein mL46 family.</text>
</comment>
<evidence type="ECO:0000313" key="12">
    <source>
        <dbReference type="Proteomes" id="UP000054549"/>
    </source>
</evidence>
<dbReference type="Proteomes" id="UP000054549">
    <property type="component" value="Unassembled WGS sequence"/>
</dbReference>
<keyword evidence="6" id="KW-0687">Ribonucleoprotein</keyword>
<feature type="region of interest" description="Disordered" evidence="8">
    <location>
        <begin position="109"/>
        <end position="160"/>
    </location>
</feature>
<gene>
    <name evidence="11" type="ORF">M378DRAFT_156758</name>
</gene>
<proteinExistence type="inferred from homology"/>
<evidence type="ECO:0000256" key="8">
    <source>
        <dbReference type="SAM" id="MobiDB-lite"/>
    </source>
</evidence>
<keyword evidence="4" id="KW-0689">Ribosomal protein</keyword>
<dbReference type="GO" id="GO:0005762">
    <property type="term" value="C:mitochondrial large ribosomal subunit"/>
    <property type="evidence" value="ECO:0007669"/>
    <property type="project" value="TreeGrafter"/>
</dbReference>
<accession>A0A0C2X5I2</accession>
<dbReference type="InterPro" id="IPR033650">
    <property type="entry name" value="Ribosomal_mL46_NUDIX"/>
</dbReference>
<dbReference type="GO" id="GO:0003735">
    <property type="term" value="F:structural constituent of ribosome"/>
    <property type="evidence" value="ECO:0007669"/>
    <property type="project" value="InterPro"/>
</dbReference>
<dbReference type="PANTHER" id="PTHR13124">
    <property type="entry name" value="39S RIBOSOMAL PROTEIN L46, MITOCHONDRIAL PRECURSOR-RELATED"/>
    <property type="match status" value="1"/>
</dbReference>
<evidence type="ECO:0000256" key="5">
    <source>
        <dbReference type="ARBA" id="ARBA00023128"/>
    </source>
</evidence>
<dbReference type="SUPFAM" id="SSF55811">
    <property type="entry name" value="Nudix"/>
    <property type="match status" value="1"/>
</dbReference>
<dbReference type="InterPro" id="IPR021757">
    <property type="entry name" value="Ribosomal_mL46_N"/>
</dbReference>
<dbReference type="EMBL" id="KN818225">
    <property type="protein sequence ID" value="KIL69552.1"/>
    <property type="molecule type" value="Genomic_DNA"/>
</dbReference>
<evidence type="ECO:0000256" key="3">
    <source>
        <dbReference type="ARBA" id="ARBA00022946"/>
    </source>
</evidence>
<dbReference type="HOGENOM" id="CLU_040204_0_0_1"/>
<evidence type="ECO:0000259" key="9">
    <source>
        <dbReference type="Pfam" id="PF00293"/>
    </source>
</evidence>
<dbReference type="Pfam" id="PF11788">
    <property type="entry name" value="MRP-L46"/>
    <property type="match status" value="1"/>
</dbReference>
<feature type="domain" description="Nudix hydrolase" evidence="9">
    <location>
        <begin position="163"/>
        <end position="276"/>
    </location>
</feature>
<dbReference type="PANTHER" id="PTHR13124:SF12">
    <property type="entry name" value="LARGE RIBOSOMAL SUBUNIT PROTEIN ML46"/>
    <property type="match status" value="1"/>
</dbReference>
<evidence type="ECO:0000256" key="6">
    <source>
        <dbReference type="ARBA" id="ARBA00023274"/>
    </source>
</evidence>
<dbReference type="OrthoDB" id="414075at2759"/>
<dbReference type="Gene3D" id="3.90.79.10">
    <property type="entry name" value="Nucleoside Triphosphate Pyrophosphohydrolase"/>
    <property type="match status" value="1"/>
</dbReference>
<keyword evidence="12" id="KW-1185">Reference proteome</keyword>
<feature type="compositionally biased region" description="Basic and acidic residues" evidence="8">
    <location>
        <begin position="145"/>
        <end position="160"/>
    </location>
</feature>
<dbReference type="InterPro" id="IPR000086">
    <property type="entry name" value="NUDIX_hydrolase_dom"/>
</dbReference>
<reference evidence="11 12" key="1">
    <citation type="submission" date="2014-04" db="EMBL/GenBank/DDBJ databases">
        <title>Evolutionary Origins and Diversification of the Mycorrhizal Mutualists.</title>
        <authorList>
            <consortium name="DOE Joint Genome Institute"/>
            <consortium name="Mycorrhizal Genomics Consortium"/>
            <person name="Kohler A."/>
            <person name="Kuo A."/>
            <person name="Nagy L.G."/>
            <person name="Floudas D."/>
            <person name="Copeland A."/>
            <person name="Barry K.W."/>
            <person name="Cichocki N."/>
            <person name="Veneault-Fourrey C."/>
            <person name="LaButti K."/>
            <person name="Lindquist E.A."/>
            <person name="Lipzen A."/>
            <person name="Lundell T."/>
            <person name="Morin E."/>
            <person name="Murat C."/>
            <person name="Riley R."/>
            <person name="Ohm R."/>
            <person name="Sun H."/>
            <person name="Tunlid A."/>
            <person name="Henrissat B."/>
            <person name="Grigoriev I.V."/>
            <person name="Hibbett D.S."/>
            <person name="Martin F."/>
        </authorList>
    </citation>
    <scope>NUCLEOTIDE SEQUENCE [LARGE SCALE GENOMIC DNA]</scope>
    <source>
        <strain evidence="11 12">Koide BX008</strain>
    </source>
</reference>
<feature type="domain" description="Large ribosomal subunit protein mL46 N-terminal" evidence="10">
    <location>
        <begin position="44"/>
        <end position="139"/>
    </location>
</feature>
<evidence type="ECO:0000313" key="11">
    <source>
        <dbReference type="EMBL" id="KIL69552.1"/>
    </source>
</evidence>
<dbReference type="FunCoup" id="A0A0C2X5I2">
    <property type="interactions" value="62"/>
</dbReference>
<evidence type="ECO:0000256" key="7">
    <source>
        <dbReference type="ARBA" id="ARBA00035190"/>
    </source>
</evidence>
<organism evidence="11 12">
    <name type="scientific">Amanita muscaria (strain Koide BX008)</name>
    <dbReference type="NCBI Taxonomy" id="946122"/>
    <lineage>
        <taxon>Eukaryota</taxon>
        <taxon>Fungi</taxon>
        <taxon>Dikarya</taxon>
        <taxon>Basidiomycota</taxon>
        <taxon>Agaricomycotina</taxon>
        <taxon>Agaricomycetes</taxon>
        <taxon>Agaricomycetidae</taxon>
        <taxon>Agaricales</taxon>
        <taxon>Pluteineae</taxon>
        <taxon>Amanitaceae</taxon>
        <taxon>Amanita</taxon>
    </lineage>
</organism>
<dbReference type="AlphaFoldDB" id="A0A0C2X5I2"/>
<evidence type="ECO:0000259" key="10">
    <source>
        <dbReference type="Pfam" id="PF11788"/>
    </source>
</evidence>
<comment type="subcellular location">
    <subcellularLocation>
        <location evidence="1">Mitochondrion</location>
    </subcellularLocation>
</comment>
<evidence type="ECO:0000256" key="2">
    <source>
        <dbReference type="ARBA" id="ARBA00009070"/>
    </source>
</evidence>
<dbReference type="Pfam" id="PF00293">
    <property type="entry name" value="NUDIX"/>
    <property type="match status" value="1"/>
</dbReference>
<evidence type="ECO:0000256" key="1">
    <source>
        <dbReference type="ARBA" id="ARBA00004173"/>
    </source>
</evidence>
<dbReference type="InterPro" id="IPR040008">
    <property type="entry name" value="Ribosomal_mL46"/>
</dbReference>
<evidence type="ECO:0000256" key="4">
    <source>
        <dbReference type="ARBA" id="ARBA00022980"/>
    </source>
</evidence>
<keyword evidence="3" id="KW-0809">Transit peptide</keyword>
<dbReference type="InParanoid" id="A0A0C2X5I2"/>